<evidence type="ECO:0000256" key="1">
    <source>
        <dbReference type="ARBA" id="ARBA00000822"/>
    </source>
</evidence>
<keyword evidence="13" id="KW-1185">Reference proteome</keyword>
<dbReference type="Gene3D" id="3.10.50.10">
    <property type="match status" value="1"/>
</dbReference>
<evidence type="ECO:0000259" key="11">
    <source>
        <dbReference type="PROSITE" id="PS51910"/>
    </source>
</evidence>
<evidence type="ECO:0000313" key="12">
    <source>
        <dbReference type="EMBL" id="KAK6357273.1"/>
    </source>
</evidence>
<comment type="catalytic activity">
    <reaction evidence="1">
        <text>Random endo-hydrolysis of N-acetyl-beta-D-glucosaminide (1-&gt;4)-beta-linkages in chitin and chitodextrins.</text>
        <dbReference type="EC" id="3.2.1.14"/>
    </reaction>
</comment>
<dbReference type="PROSITE" id="PS01095">
    <property type="entry name" value="GH18_1"/>
    <property type="match status" value="1"/>
</dbReference>
<keyword evidence="8" id="KW-0624">Polysaccharide degradation</keyword>
<feature type="chain" id="PRO_5043002848" description="chitinase" evidence="10">
    <location>
        <begin position="20"/>
        <end position="505"/>
    </location>
</feature>
<dbReference type="PANTHER" id="PTHR11177">
    <property type="entry name" value="CHITINASE"/>
    <property type="match status" value="1"/>
</dbReference>
<evidence type="ECO:0000256" key="10">
    <source>
        <dbReference type="SAM" id="SignalP"/>
    </source>
</evidence>
<keyword evidence="6" id="KW-0119">Carbohydrate metabolism</keyword>
<keyword evidence="7 9" id="KW-0326">Glycosidase</keyword>
<dbReference type="InterPro" id="IPR017853">
    <property type="entry name" value="GH"/>
</dbReference>
<dbReference type="GO" id="GO:0008061">
    <property type="term" value="F:chitin binding"/>
    <property type="evidence" value="ECO:0007669"/>
    <property type="project" value="InterPro"/>
</dbReference>
<dbReference type="SMART" id="SM00636">
    <property type="entry name" value="Glyco_18"/>
    <property type="match status" value="1"/>
</dbReference>
<dbReference type="InterPro" id="IPR029070">
    <property type="entry name" value="Chitinase_insertion_sf"/>
</dbReference>
<evidence type="ECO:0000256" key="3">
    <source>
        <dbReference type="ARBA" id="ARBA00012729"/>
    </source>
</evidence>
<dbReference type="PROSITE" id="PS51910">
    <property type="entry name" value="GH18_2"/>
    <property type="match status" value="1"/>
</dbReference>
<dbReference type="GO" id="GO:0006032">
    <property type="term" value="P:chitin catabolic process"/>
    <property type="evidence" value="ECO:0007669"/>
    <property type="project" value="UniProtKB-KW"/>
</dbReference>
<reference evidence="12 13" key="1">
    <citation type="submission" date="2019-10" db="EMBL/GenBank/DDBJ databases">
        <authorList>
            <person name="Palmer J.M."/>
        </authorList>
    </citation>
    <scope>NUCLEOTIDE SEQUENCE [LARGE SCALE GENOMIC DNA]</scope>
    <source>
        <strain evidence="12 13">TWF718</strain>
    </source>
</reference>
<dbReference type="PANTHER" id="PTHR11177:SF317">
    <property type="entry name" value="CHITINASE 12-RELATED"/>
    <property type="match status" value="1"/>
</dbReference>
<protein>
    <recommendedName>
        <fullName evidence="3">chitinase</fullName>
        <ecNumber evidence="3">3.2.1.14</ecNumber>
    </recommendedName>
</protein>
<proteinExistence type="inferred from homology"/>
<name>A0AAN8N1J2_9PEZI</name>
<dbReference type="Proteomes" id="UP001313282">
    <property type="component" value="Unassembled WGS sequence"/>
</dbReference>
<accession>A0AAN8N1J2</accession>
<dbReference type="GO" id="GO:0005576">
    <property type="term" value="C:extracellular region"/>
    <property type="evidence" value="ECO:0007669"/>
    <property type="project" value="TreeGrafter"/>
</dbReference>
<dbReference type="InterPro" id="IPR001223">
    <property type="entry name" value="Glyco_hydro18_cat"/>
</dbReference>
<comment type="caution">
    <text evidence="12">The sequence shown here is derived from an EMBL/GenBank/DDBJ whole genome shotgun (WGS) entry which is preliminary data.</text>
</comment>
<dbReference type="EMBL" id="JAVHNR010000001">
    <property type="protein sequence ID" value="KAK6357273.1"/>
    <property type="molecule type" value="Genomic_DNA"/>
</dbReference>
<evidence type="ECO:0000256" key="8">
    <source>
        <dbReference type="ARBA" id="ARBA00023326"/>
    </source>
</evidence>
<evidence type="ECO:0000256" key="2">
    <source>
        <dbReference type="ARBA" id="ARBA00008682"/>
    </source>
</evidence>
<dbReference type="InterPro" id="IPR011583">
    <property type="entry name" value="Chitinase_II/V-like_cat"/>
</dbReference>
<dbReference type="GO" id="GO:0008843">
    <property type="term" value="F:endochitinase activity"/>
    <property type="evidence" value="ECO:0007669"/>
    <property type="project" value="UniProtKB-EC"/>
</dbReference>
<dbReference type="Gene3D" id="3.20.20.80">
    <property type="entry name" value="Glycosidases"/>
    <property type="match status" value="1"/>
</dbReference>
<dbReference type="InterPro" id="IPR001579">
    <property type="entry name" value="Glyco_hydro_18_chit_AS"/>
</dbReference>
<evidence type="ECO:0000256" key="4">
    <source>
        <dbReference type="ARBA" id="ARBA00022801"/>
    </source>
</evidence>
<dbReference type="EC" id="3.2.1.14" evidence="3"/>
<dbReference type="AlphaFoldDB" id="A0AAN8N1J2"/>
<keyword evidence="4 9" id="KW-0378">Hydrolase</keyword>
<evidence type="ECO:0000256" key="7">
    <source>
        <dbReference type="ARBA" id="ARBA00023295"/>
    </source>
</evidence>
<organism evidence="12 13">
    <name type="scientific">Orbilia javanica</name>
    <dbReference type="NCBI Taxonomy" id="47235"/>
    <lineage>
        <taxon>Eukaryota</taxon>
        <taxon>Fungi</taxon>
        <taxon>Dikarya</taxon>
        <taxon>Ascomycota</taxon>
        <taxon>Pezizomycotina</taxon>
        <taxon>Orbiliomycetes</taxon>
        <taxon>Orbiliales</taxon>
        <taxon>Orbiliaceae</taxon>
        <taxon>Orbilia</taxon>
    </lineage>
</organism>
<comment type="similarity">
    <text evidence="2">Belongs to the glycosyl hydrolase 18 family. Chitinase class V subfamily.</text>
</comment>
<dbReference type="Pfam" id="PF00704">
    <property type="entry name" value="Glyco_hydro_18"/>
    <property type="match status" value="1"/>
</dbReference>
<feature type="domain" description="GH18" evidence="11">
    <location>
        <begin position="98"/>
        <end position="465"/>
    </location>
</feature>
<evidence type="ECO:0000256" key="5">
    <source>
        <dbReference type="ARBA" id="ARBA00023024"/>
    </source>
</evidence>
<keyword evidence="10" id="KW-0732">Signal</keyword>
<evidence type="ECO:0000256" key="6">
    <source>
        <dbReference type="ARBA" id="ARBA00023277"/>
    </source>
</evidence>
<dbReference type="SUPFAM" id="SSF51445">
    <property type="entry name" value="(Trans)glycosidases"/>
    <property type="match status" value="1"/>
</dbReference>
<sequence length="505" mass="54934">MKIVSLVAQVGLLASTAFSAAILQKVEERQVQPISTVTGPAGTSYIYAFASPIPDNIASQLVVSVPAVPTVATSVPPAVNVSNTPDGEDSAGSYTPGFRNIGYYGSWYIYARQFNPSDLIISQWTHVLVGFWDIKPNGEVFTKDNWSDFDITTLSPEPSKETGALNGVFEQMFRLKTENRNLKVMLSIGGWAATSEGAWGAALATAEQRATFAKSATRAVIDLGLDGIDLDWEYPRNPAETEMHVDSLRLLRQELDSAERILGVKRKLLLSIAAPAGPHFIAKINIPEVNKYVDFFNLMSYDMGGSFSKVATHAAPFFMATDGSTEFCLVDGLEMYLAAGVPASKINVLSPIYGHSFAGTDGPGKPFTGPGFSSWTDPNGVPDYNLIVTGGATEVFDDEKILASWSYNKQTREMISFDIPKIVRLKTEYLMSRGMGGIGFWAINGDKLDASENLVNTAIKVLGGRSAFEQYKNHLLYPDSKYPNIRVPDGIRVPPRKTLIGEVAK</sequence>
<dbReference type="InterPro" id="IPR050314">
    <property type="entry name" value="Glycosyl_Hydrlase_18"/>
</dbReference>
<keyword evidence="5" id="KW-0146">Chitin degradation</keyword>
<evidence type="ECO:0000313" key="13">
    <source>
        <dbReference type="Proteomes" id="UP001313282"/>
    </source>
</evidence>
<evidence type="ECO:0000256" key="9">
    <source>
        <dbReference type="RuleBase" id="RU000489"/>
    </source>
</evidence>
<feature type="signal peptide" evidence="10">
    <location>
        <begin position="1"/>
        <end position="19"/>
    </location>
</feature>
<gene>
    <name evidence="12" type="ORF">TWF718_001592</name>
</gene>
<dbReference type="SUPFAM" id="SSF54556">
    <property type="entry name" value="Chitinase insertion domain"/>
    <property type="match status" value="1"/>
</dbReference>
<dbReference type="CDD" id="cd06548">
    <property type="entry name" value="GH18_chitinase"/>
    <property type="match status" value="1"/>
</dbReference>
<dbReference type="GO" id="GO:0000272">
    <property type="term" value="P:polysaccharide catabolic process"/>
    <property type="evidence" value="ECO:0007669"/>
    <property type="project" value="UniProtKB-KW"/>
</dbReference>